<dbReference type="SUPFAM" id="SSF160104">
    <property type="entry name" value="Acetoacetate decarboxylase-like"/>
    <property type="match status" value="1"/>
</dbReference>
<evidence type="ECO:0000313" key="2">
    <source>
        <dbReference type="EMBL" id="AXQ55553.1"/>
    </source>
</evidence>
<dbReference type="EMBL" id="CP031742">
    <property type="protein sequence ID" value="AXQ55553.1"/>
    <property type="molecule type" value="Genomic_DNA"/>
</dbReference>
<evidence type="ECO:0000256" key="1">
    <source>
        <dbReference type="SAM" id="MobiDB-lite"/>
    </source>
</evidence>
<dbReference type="GeneID" id="300115231"/>
<organism evidence="2 3">
    <name type="scientific">Streptomyces koyangensis</name>
    <dbReference type="NCBI Taxonomy" id="188770"/>
    <lineage>
        <taxon>Bacteria</taxon>
        <taxon>Bacillati</taxon>
        <taxon>Actinomycetota</taxon>
        <taxon>Actinomycetes</taxon>
        <taxon>Kitasatosporales</taxon>
        <taxon>Streptomycetaceae</taxon>
        <taxon>Streptomyces</taxon>
        <taxon>Streptomyces aurantiacus group</taxon>
    </lineage>
</organism>
<gene>
    <name evidence="2" type="primary">mppR</name>
    <name evidence="2" type="ORF">D0C37_13680</name>
</gene>
<sequence length="280" mass="29663">MLTEGTARAGSGGDRAAPGPRGYSLPLSPSGDASMLTPPPWHFTGEVVMVDYRVDPGAAAAFLPPGLSPGPDIGAAAAVFADWQWCSDSGEELTDPARNRFSEFLILLACEFEGRAMARCPFAWVDQPVPMMRGWVQGMPKQFGAVHMSRAATLGRSAPRLGKGGLFAGSLSVHGRRAVEATVSLEEVSDTPPALHDVPLAHTLTFPDWAATGAMPSVLVASEVSDVEFSPVWSGEARLDFHEVLGEDFASLAPLERGRGHVFSYAETLRGGAVLTTDHH</sequence>
<dbReference type="Gene3D" id="2.40.400.10">
    <property type="entry name" value="Acetoacetate decarboxylase-like"/>
    <property type="match status" value="1"/>
</dbReference>
<dbReference type="GO" id="GO:0016829">
    <property type="term" value="F:lyase activity"/>
    <property type="evidence" value="ECO:0007669"/>
    <property type="project" value="InterPro"/>
</dbReference>
<dbReference type="NCBIfam" id="TIGR04460">
    <property type="entry name" value="endura_MppR"/>
    <property type="match status" value="1"/>
</dbReference>
<dbReference type="Pfam" id="PF06314">
    <property type="entry name" value="ADC"/>
    <property type="match status" value="1"/>
</dbReference>
<feature type="region of interest" description="Disordered" evidence="1">
    <location>
        <begin position="1"/>
        <end position="29"/>
    </location>
</feature>
<name>A0A385DAU5_9ACTN</name>
<dbReference type="RefSeq" id="WP_101278650.1">
    <property type="nucleotide sequence ID" value="NZ_CP031742.1"/>
</dbReference>
<dbReference type="InterPro" id="IPR023375">
    <property type="entry name" value="ADC_dom_sf"/>
</dbReference>
<accession>A0A385DAU5</accession>
<dbReference type="InterPro" id="IPR010451">
    <property type="entry name" value="Acetoacetate_decarboxylase"/>
</dbReference>
<evidence type="ECO:0000313" key="3">
    <source>
        <dbReference type="Proteomes" id="UP000259636"/>
    </source>
</evidence>
<protein>
    <submittedName>
        <fullName evidence="2">Enduracididine biosynthesis enzyme MppR</fullName>
    </submittedName>
</protein>
<proteinExistence type="predicted"/>
<dbReference type="Proteomes" id="UP000259636">
    <property type="component" value="Chromosome"/>
</dbReference>
<dbReference type="KEGG" id="sky:D0C37_13680"/>
<reference evidence="2 3" key="1">
    <citation type="submission" date="2018-08" db="EMBL/GenBank/DDBJ databases">
        <authorList>
            <person name="Ferrada E.E."/>
            <person name="Latorre B.A."/>
        </authorList>
    </citation>
    <scope>NUCLEOTIDE SEQUENCE [LARGE SCALE GENOMIC DNA]</scope>
    <source>
        <strain evidence="2 3">VK-A60T</strain>
    </source>
</reference>
<dbReference type="AlphaFoldDB" id="A0A385DAU5"/>
<dbReference type="InterPro" id="IPR031022">
    <property type="entry name" value="Endura_MppR"/>
</dbReference>